<dbReference type="GeneID" id="36832117"/>
<dbReference type="AlphaFoldDB" id="A0A2U9IEU7"/>
<accession>A0A2U9IEU7</accession>
<protein>
    <recommendedName>
        <fullName evidence="1">NurA domain-containing protein</fullName>
    </recommendedName>
</protein>
<sequence>MGVSTFIKLDSNIDYSFKLTLSAIDGSLHEIPTAEGIVSYVIAGAVNFTLNKHKLAFNSYNITDNIYEGSGEEFMRRMEYDLANSLNSDIILMDRKLSMDKEKNMKIPNNTIGIVKDFDPKIRSELNYNEYPWLLVKEENKDIISGYFKLNKYSWVFYFESNIIDPKKILTLLSICGEYPIPEALGYNYPLFLADKLVKYYRNKMEKAMDITKGKLLEYREFRSIMEYSRAKK</sequence>
<dbReference type="KEGG" id="abri:DFR85_08135"/>
<dbReference type="SMART" id="SM00933">
    <property type="entry name" value="NurA"/>
    <property type="match status" value="1"/>
</dbReference>
<gene>
    <name evidence="2" type="ORF">DFR85_08135</name>
</gene>
<dbReference type="Pfam" id="PF09376">
    <property type="entry name" value="NurA"/>
    <property type="match status" value="1"/>
</dbReference>
<dbReference type="InterPro" id="IPR018977">
    <property type="entry name" value="NurA_domain"/>
</dbReference>
<feature type="domain" description="NurA" evidence="1">
    <location>
        <begin position="19"/>
        <end position="200"/>
    </location>
</feature>
<reference evidence="2 3" key="1">
    <citation type="submission" date="2018-05" db="EMBL/GenBank/DDBJ databases">
        <title>Complete Genome Sequences of Extremely Thermoacidophilic, Metal-Mobilizing Type-Strain Members of the Archaeal Family Sulfolobaceae: Acidianus brierleyi DSM-1651T, Acidianus sulfidivorans DSM-18786T, Metallosphaera hakonensis DSM-7519T, and Metallosphaera prunae DSM-10039T.</title>
        <authorList>
            <person name="Counts J.A."/>
            <person name="Kelly R.M."/>
        </authorList>
    </citation>
    <scope>NUCLEOTIDE SEQUENCE [LARGE SCALE GENOMIC DNA]</scope>
    <source>
        <strain evidence="2 3">DSM 1651</strain>
    </source>
</reference>
<dbReference type="Proteomes" id="UP000248044">
    <property type="component" value="Chromosome"/>
</dbReference>
<dbReference type="OrthoDB" id="34210at2157"/>
<proteinExistence type="predicted"/>
<dbReference type="EMBL" id="CP029289">
    <property type="protein sequence ID" value="AWR94567.1"/>
    <property type="molecule type" value="Genomic_DNA"/>
</dbReference>
<evidence type="ECO:0000259" key="1">
    <source>
        <dbReference type="SMART" id="SM00933"/>
    </source>
</evidence>
<name>A0A2U9IEU7_9CREN</name>
<evidence type="ECO:0000313" key="2">
    <source>
        <dbReference type="EMBL" id="AWR94567.1"/>
    </source>
</evidence>
<evidence type="ECO:0000313" key="3">
    <source>
        <dbReference type="Proteomes" id="UP000248044"/>
    </source>
</evidence>
<keyword evidence="3" id="KW-1185">Reference proteome</keyword>
<dbReference type="RefSeq" id="WP_110270448.1">
    <property type="nucleotide sequence ID" value="NZ_CP029289.2"/>
</dbReference>
<organism evidence="2 3">
    <name type="scientific">Acidianus brierleyi</name>
    <dbReference type="NCBI Taxonomy" id="41673"/>
    <lineage>
        <taxon>Archaea</taxon>
        <taxon>Thermoproteota</taxon>
        <taxon>Thermoprotei</taxon>
        <taxon>Sulfolobales</taxon>
        <taxon>Sulfolobaceae</taxon>
        <taxon>Acidianus</taxon>
    </lineage>
</organism>